<gene>
    <name evidence="3" type="ORF">PtoMrB4_28510</name>
</gene>
<proteinExistence type="predicted"/>
<dbReference type="AlphaFoldDB" id="A0A679GS26"/>
<dbReference type="InterPro" id="IPR019197">
    <property type="entry name" value="Biotin-prot_ligase_N"/>
</dbReference>
<dbReference type="GeneID" id="57398068"/>
<dbReference type="InterPro" id="IPR029062">
    <property type="entry name" value="Class_I_gatase-like"/>
</dbReference>
<dbReference type="RefSeq" id="WP_172433682.1">
    <property type="nucleotide sequence ID" value="NZ_AP022642.1"/>
</dbReference>
<organism evidence="3 4">
    <name type="scientific">Metapseudomonas otitidis</name>
    <dbReference type="NCBI Taxonomy" id="319939"/>
    <lineage>
        <taxon>Bacteria</taxon>
        <taxon>Pseudomonadati</taxon>
        <taxon>Pseudomonadota</taxon>
        <taxon>Gammaproteobacteria</taxon>
        <taxon>Pseudomonadales</taxon>
        <taxon>Pseudomonadaceae</taxon>
        <taxon>Metapseudomonas</taxon>
    </lineage>
</organism>
<keyword evidence="1" id="KW-0732">Signal</keyword>
<dbReference type="EMBL" id="AP022642">
    <property type="protein sequence ID" value="BCA28874.1"/>
    <property type="molecule type" value="Genomic_DNA"/>
</dbReference>
<evidence type="ECO:0000256" key="1">
    <source>
        <dbReference type="SAM" id="SignalP"/>
    </source>
</evidence>
<dbReference type="Proteomes" id="UP000501237">
    <property type="component" value="Chromosome"/>
</dbReference>
<protein>
    <recommendedName>
        <fullName evidence="2">Biotin-protein ligase N-terminal domain-containing protein</fullName>
    </recommendedName>
</protein>
<accession>A0A679GS26</accession>
<dbReference type="Pfam" id="PF09825">
    <property type="entry name" value="BPL_N"/>
    <property type="match status" value="1"/>
</dbReference>
<feature type="chain" id="PRO_5025675382" description="Biotin-protein ligase N-terminal domain-containing protein" evidence="1">
    <location>
        <begin position="20"/>
        <end position="242"/>
    </location>
</feature>
<dbReference type="Gene3D" id="3.40.50.880">
    <property type="match status" value="1"/>
</dbReference>
<feature type="signal peptide" evidence="1">
    <location>
        <begin position="1"/>
        <end position="19"/>
    </location>
</feature>
<evidence type="ECO:0000313" key="3">
    <source>
        <dbReference type="EMBL" id="BCA28874.1"/>
    </source>
</evidence>
<evidence type="ECO:0000259" key="2">
    <source>
        <dbReference type="Pfam" id="PF09825"/>
    </source>
</evidence>
<dbReference type="SUPFAM" id="SSF52317">
    <property type="entry name" value="Class I glutamine amidotransferase-like"/>
    <property type="match status" value="1"/>
</dbReference>
<feature type="domain" description="Biotin-protein ligase N-terminal" evidence="2">
    <location>
        <begin position="23"/>
        <end position="114"/>
    </location>
</feature>
<reference evidence="3 4" key="1">
    <citation type="journal article" date="2020" name="Microbiol. Resour. Announc.">
        <title>Complete genome sequence of Pseudomonas otitidis strain MrB4, isolated from Lake Biwa in Japan.</title>
        <authorList>
            <person name="Miyazaki K."/>
            <person name="Hase E."/>
            <person name="Maruya T."/>
        </authorList>
    </citation>
    <scope>NUCLEOTIDE SEQUENCE [LARGE SCALE GENOMIC DNA]</scope>
    <source>
        <strain evidence="3 4">MrB4</strain>
    </source>
</reference>
<dbReference type="KEGG" id="poj:PtoMrB4_28510"/>
<sequence>MKKTVLAALALVFPLLAKAELAVIFDGAGTCDGCAKTVAELLQKERYSVRLVDEGQLGADVLRGADLYVQPGGSDDIMDTLSELSASQVQAIRDFVAQGGQYLGICAGGYLAGRYADEKEGVPAFGLIELAEVDQEIPKDNTAQFISIQLPAGHQQRDVYYQAGPHFGSQLPAGAEATAYYTKSRRIAARISSYGKGTVGLIGPHYEADSAWYAADGLPSDADEHQDLLVAMLVQMKERAGR</sequence>
<evidence type="ECO:0000313" key="4">
    <source>
        <dbReference type="Proteomes" id="UP000501237"/>
    </source>
</evidence>
<name>A0A679GS26_9GAMM</name>